<keyword evidence="2" id="KW-1185">Reference proteome</keyword>
<dbReference type="EMBL" id="JAUSQL010000001">
    <property type="protein sequence ID" value="MDP9831575.1"/>
    <property type="molecule type" value="Genomic_DNA"/>
</dbReference>
<organism evidence="1 2">
    <name type="scientific">Trueperella abortisuis</name>
    <dbReference type="NCBI Taxonomy" id="445930"/>
    <lineage>
        <taxon>Bacteria</taxon>
        <taxon>Bacillati</taxon>
        <taxon>Actinomycetota</taxon>
        <taxon>Actinomycetes</taxon>
        <taxon>Actinomycetales</taxon>
        <taxon>Actinomycetaceae</taxon>
        <taxon>Trueperella</taxon>
    </lineage>
</organism>
<accession>A0ABT9PI06</accession>
<dbReference type="Proteomes" id="UP001230145">
    <property type="component" value="Unassembled WGS sequence"/>
</dbReference>
<dbReference type="GO" id="GO:0003677">
    <property type="term" value="F:DNA binding"/>
    <property type="evidence" value="ECO:0007669"/>
    <property type="project" value="UniProtKB-KW"/>
</dbReference>
<reference evidence="1 2" key="1">
    <citation type="submission" date="2023-07" db="EMBL/GenBank/DDBJ databases">
        <title>Sequencing the genomes of 1000 actinobacteria strains.</title>
        <authorList>
            <person name="Klenk H.-P."/>
        </authorList>
    </citation>
    <scope>NUCLEOTIDE SEQUENCE [LARGE SCALE GENOMIC DNA]</scope>
    <source>
        <strain evidence="1 2">DSM 19515</strain>
    </source>
</reference>
<evidence type="ECO:0000313" key="1">
    <source>
        <dbReference type="EMBL" id="MDP9831575.1"/>
    </source>
</evidence>
<name>A0ABT9PI06_9ACTO</name>
<sequence length="72" mass="7974">MTAHYLSLNGFAKRAGLSRSTLVSYRHQGRLPEPDAIIGGPGRGGTHGWLPETVDYWMANRVGQGHRTDLER</sequence>
<comment type="caution">
    <text evidence="1">The sequence shown here is derived from an EMBL/GenBank/DDBJ whole genome shotgun (WGS) entry which is preliminary data.</text>
</comment>
<evidence type="ECO:0000313" key="2">
    <source>
        <dbReference type="Proteomes" id="UP001230145"/>
    </source>
</evidence>
<dbReference type="RefSeq" id="WP_307634280.1">
    <property type="nucleotide sequence ID" value="NZ_JAUSQL010000001.1"/>
</dbReference>
<keyword evidence="1" id="KW-0238">DNA-binding</keyword>
<protein>
    <submittedName>
        <fullName evidence="1">DNA-binding transcriptional regulator AlpA</fullName>
    </submittedName>
</protein>
<gene>
    <name evidence="1" type="ORF">J2S45_000254</name>
</gene>
<proteinExistence type="predicted"/>